<keyword evidence="3 4" id="KW-0443">Lipid metabolism</keyword>
<keyword evidence="4" id="KW-0560">Oxidoreductase</keyword>
<dbReference type="EC" id="1.2.1.84" evidence="4"/>
<dbReference type="PANTHER" id="PTHR11011">
    <property type="entry name" value="MALE STERILITY PROTEIN 2-RELATED"/>
    <property type="match status" value="1"/>
</dbReference>
<organism evidence="7 8">
    <name type="scientific">Chenopodium quinoa</name>
    <name type="common">Quinoa</name>
    <dbReference type="NCBI Taxonomy" id="63459"/>
    <lineage>
        <taxon>Eukaryota</taxon>
        <taxon>Viridiplantae</taxon>
        <taxon>Streptophyta</taxon>
        <taxon>Embryophyta</taxon>
        <taxon>Tracheophyta</taxon>
        <taxon>Spermatophyta</taxon>
        <taxon>Magnoliopsida</taxon>
        <taxon>eudicotyledons</taxon>
        <taxon>Gunneridae</taxon>
        <taxon>Pentapetalae</taxon>
        <taxon>Caryophyllales</taxon>
        <taxon>Chenopodiaceae</taxon>
        <taxon>Chenopodioideae</taxon>
        <taxon>Atripliceae</taxon>
        <taxon>Chenopodium</taxon>
    </lineage>
</organism>
<evidence type="ECO:0000313" key="7">
    <source>
        <dbReference type="EnsemblPlants" id="AUR62031780-RA:cds"/>
    </source>
</evidence>
<evidence type="ECO:0000256" key="2">
    <source>
        <dbReference type="ARBA" id="ARBA00022516"/>
    </source>
</evidence>
<reference evidence="7" key="2">
    <citation type="submission" date="2021-03" db="UniProtKB">
        <authorList>
            <consortium name="EnsemblPlants"/>
        </authorList>
    </citation>
    <scope>IDENTIFICATION</scope>
</reference>
<dbReference type="Gramene" id="AUR62031780-RA">
    <property type="protein sequence ID" value="AUR62031780-RA:cds"/>
    <property type="gene ID" value="AUR62031780"/>
</dbReference>
<keyword evidence="4" id="KW-0521">NADP</keyword>
<dbReference type="EnsemblPlants" id="AUR62031780-RA">
    <property type="protein sequence ID" value="AUR62031780-RA:cds"/>
    <property type="gene ID" value="AUR62031780"/>
</dbReference>
<dbReference type="Pfam" id="PF07993">
    <property type="entry name" value="NAD_binding_4"/>
    <property type="match status" value="1"/>
</dbReference>
<evidence type="ECO:0000259" key="5">
    <source>
        <dbReference type="Pfam" id="PF03015"/>
    </source>
</evidence>
<dbReference type="PANTHER" id="PTHR11011:SF45">
    <property type="entry name" value="FATTY ACYL-COA REDUCTASE CG8306-RELATED"/>
    <property type="match status" value="1"/>
</dbReference>
<keyword evidence="2 4" id="KW-0444">Lipid biosynthesis</keyword>
<reference evidence="7" key="1">
    <citation type="journal article" date="2017" name="Nature">
        <title>The genome of Chenopodium quinoa.</title>
        <authorList>
            <person name="Jarvis D.E."/>
            <person name="Ho Y.S."/>
            <person name="Lightfoot D.J."/>
            <person name="Schmoeckel S.M."/>
            <person name="Li B."/>
            <person name="Borm T.J.A."/>
            <person name="Ohyanagi H."/>
            <person name="Mineta K."/>
            <person name="Michell C.T."/>
            <person name="Saber N."/>
            <person name="Kharbatia N.M."/>
            <person name="Rupper R.R."/>
            <person name="Sharp A.R."/>
            <person name="Dally N."/>
            <person name="Boughton B.A."/>
            <person name="Woo Y.H."/>
            <person name="Gao G."/>
            <person name="Schijlen E.G.W.M."/>
            <person name="Guo X."/>
            <person name="Momin A.A."/>
            <person name="Negrao S."/>
            <person name="Al-Babili S."/>
            <person name="Gehring C."/>
            <person name="Roessner U."/>
            <person name="Jung C."/>
            <person name="Murphy K."/>
            <person name="Arold S.T."/>
            <person name="Gojobori T."/>
            <person name="van der Linden C.G."/>
            <person name="van Loo E.N."/>
            <person name="Jellen E.N."/>
            <person name="Maughan P.J."/>
            <person name="Tester M."/>
        </authorList>
    </citation>
    <scope>NUCLEOTIDE SEQUENCE [LARGE SCALE GENOMIC DNA]</scope>
    <source>
        <strain evidence="7">cv. PI 614886</strain>
    </source>
</reference>
<feature type="domain" description="Thioester reductase (TE)" evidence="6">
    <location>
        <begin position="20"/>
        <end position="315"/>
    </location>
</feature>
<protein>
    <recommendedName>
        <fullName evidence="4">Fatty acyl-CoA reductase</fullName>
        <ecNumber evidence="4">1.2.1.84</ecNumber>
    </recommendedName>
</protein>
<dbReference type="GO" id="GO:0035336">
    <property type="term" value="P:long-chain fatty-acyl-CoA metabolic process"/>
    <property type="evidence" value="ECO:0007669"/>
    <property type="project" value="TreeGrafter"/>
</dbReference>
<feature type="domain" description="Fatty acyl-CoA reductase C-terminal" evidence="5">
    <location>
        <begin position="384"/>
        <end position="465"/>
    </location>
</feature>
<accession>A0A803MLG8</accession>
<dbReference type="CDD" id="cd09071">
    <property type="entry name" value="FAR_C"/>
    <property type="match status" value="1"/>
</dbReference>
<dbReference type="GO" id="GO:0010345">
    <property type="term" value="P:suberin biosynthetic process"/>
    <property type="evidence" value="ECO:0007669"/>
    <property type="project" value="TreeGrafter"/>
</dbReference>
<dbReference type="InterPro" id="IPR036291">
    <property type="entry name" value="NAD(P)-bd_dom_sf"/>
</dbReference>
<sequence>MIIKIKQSLKGFLLCDWPQCLLRSYWREVPEVQKTYLLLRAKNAEAAAQRLKTEIIDCEVFIRLRNEHGERYEEFMKDKLVAVVGNITGHPCLGMDADLAGVIASQIDVIVNVAADTRWHARYDVLLDVNVRGVSRLLAFAMNCKKLLLLLHVSTAFVTRKAVGVVHENPIVMEKSKLRTVNSNSDVPAELDIKAELKIVDDLLASGIQECKLPREMIKLGMRRTKLHGYANAYILTKVMGEMIVSTMGDKLPTVIIRPSFIGNSLQEPFAGWIEKYRGMDPIILSYGEGQMQGILADPNGIIDIVPVDILANAIVVAIANHAISGKLGVHVYHLASSMVKPLQLQTLFKYCCNYFALHPFKDSKGDKIKVEEMDFYASLDEYILAGMNSKPSNEKLYSHIVRIAAIYEPILMLRLRFNNMNTQNLFEAMFSEEKKIFNFDVNRIDWKDYFMNIQLRGLTKHILKKKNLSPKL</sequence>
<evidence type="ECO:0000256" key="1">
    <source>
        <dbReference type="ARBA" id="ARBA00005928"/>
    </source>
</evidence>
<comment type="similarity">
    <text evidence="1 4">Belongs to the fatty acyl-CoA reductase family.</text>
</comment>
<proteinExistence type="inferred from homology"/>
<name>A0A803MLG8_CHEQI</name>
<comment type="function">
    <text evidence="4">Catalyzes the reduction of fatty acyl-CoA to fatty alcohols.</text>
</comment>
<keyword evidence="8" id="KW-1185">Reference proteome</keyword>
<dbReference type="AlphaFoldDB" id="A0A803MLG8"/>
<dbReference type="InterPro" id="IPR026055">
    <property type="entry name" value="FAR"/>
</dbReference>
<dbReference type="GO" id="GO:0080019">
    <property type="term" value="F:alcohol-forming very long-chain fatty acyl-CoA reductase activity"/>
    <property type="evidence" value="ECO:0007669"/>
    <property type="project" value="InterPro"/>
</dbReference>
<dbReference type="SUPFAM" id="SSF51735">
    <property type="entry name" value="NAD(P)-binding Rossmann-fold domains"/>
    <property type="match status" value="1"/>
</dbReference>
<comment type="catalytic activity">
    <reaction evidence="4">
        <text>a long-chain fatty acyl-CoA + 2 NADPH + 2 H(+) = a long-chain primary fatty alcohol + 2 NADP(+) + CoA</text>
        <dbReference type="Rhea" id="RHEA:52716"/>
        <dbReference type="ChEBI" id="CHEBI:15378"/>
        <dbReference type="ChEBI" id="CHEBI:57287"/>
        <dbReference type="ChEBI" id="CHEBI:57783"/>
        <dbReference type="ChEBI" id="CHEBI:58349"/>
        <dbReference type="ChEBI" id="CHEBI:77396"/>
        <dbReference type="ChEBI" id="CHEBI:83139"/>
        <dbReference type="EC" id="1.2.1.84"/>
    </reaction>
</comment>
<evidence type="ECO:0000256" key="4">
    <source>
        <dbReference type="RuleBase" id="RU363097"/>
    </source>
</evidence>
<dbReference type="InterPro" id="IPR033640">
    <property type="entry name" value="FAR_C"/>
</dbReference>
<evidence type="ECO:0000259" key="6">
    <source>
        <dbReference type="Pfam" id="PF07993"/>
    </source>
</evidence>
<dbReference type="Proteomes" id="UP000596660">
    <property type="component" value="Unplaced"/>
</dbReference>
<dbReference type="Pfam" id="PF03015">
    <property type="entry name" value="Sterile"/>
    <property type="match status" value="1"/>
</dbReference>
<evidence type="ECO:0000313" key="8">
    <source>
        <dbReference type="Proteomes" id="UP000596660"/>
    </source>
</evidence>
<evidence type="ECO:0000256" key="3">
    <source>
        <dbReference type="ARBA" id="ARBA00023098"/>
    </source>
</evidence>
<dbReference type="Gene3D" id="3.40.50.720">
    <property type="entry name" value="NAD(P)-binding Rossmann-like Domain"/>
    <property type="match status" value="1"/>
</dbReference>
<dbReference type="GO" id="GO:0102965">
    <property type="term" value="F:alcohol-forming long-chain fatty acyl-CoA reductase activity"/>
    <property type="evidence" value="ECO:0007669"/>
    <property type="project" value="UniProtKB-EC"/>
</dbReference>
<dbReference type="InterPro" id="IPR013120">
    <property type="entry name" value="FAR_NAD-bd"/>
</dbReference>